<protein>
    <submittedName>
        <fullName evidence="1">Uncharacterized protein</fullName>
    </submittedName>
</protein>
<reference evidence="2" key="1">
    <citation type="journal article" date="2002" name="Science">
        <title>The draft genome of Ciona intestinalis: insights into chordate and vertebrate origins.</title>
        <authorList>
            <person name="Dehal P."/>
            <person name="Satou Y."/>
            <person name="Campbell R.K."/>
            <person name="Chapman J."/>
            <person name="Degnan B."/>
            <person name="De Tomaso A."/>
            <person name="Davidson B."/>
            <person name="Di Gregorio A."/>
            <person name="Gelpke M."/>
            <person name="Goodstein D.M."/>
            <person name="Harafuji N."/>
            <person name="Hastings K.E."/>
            <person name="Ho I."/>
            <person name="Hotta K."/>
            <person name="Huang W."/>
            <person name="Kawashima T."/>
            <person name="Lemaire P."/>
            <person name="Martinez D."/>
            <person name="Meinertzhagen I.A."/>
            <person name="Necula S."/>
            <person name="Nonaka M."/>
            <person name="Putnam N."/>
            <person name="Rash S."/>
            <person name="Saiga H."/>
            <person name="Satake M."/>
            <person name="Terry A."/>
            <person name="Yamada L."/>
            <person name="Wang H.G."/>
            <person name="Awazu S."/>
            <person name="Azumi K."/>
            <person name="Boore J."/>
            <person name="Branno M."/>
            <person name="Chin-Bow S."/>
            <person name="DeSantis R."/>
            <person name="Doyle S."/>
            <person name="Francino P."/>
            <person name="Keys D.N."/>
            <person name="Haga S."/>
            <person name="Hayashi H."/>
            <person name="Hino K."/>
            <person name="Imai K.S."/>
            <person name="Inaba K."/>
            <person name="Kano S."/>
            <person name="Kobayashi K."/>
            <person name="Kobayashi M."/>
            <person name="Lee B.I."/>
            <person name="Makabe K.W."/>
            <person name="Manohar C."/>
            <person name="Matassi G."/>
            <person name="Medina M."/>
            <person name="Mochizuki Y."/>
            <person name="Mount S."/>
            <person name="Morishita T."/>
            <person name="Miura S."/>
            <person name="Nakayama A."/>
            <person name="Nishizaka S."/>
            <person name="Nomoto H."/>
            <person name="Ohta F."/>
            <person name="Oishi K."/>
            <person name="Rigoutsos I."/>
            <person name="Sano M."/>
            <person name="Sasaki A."/>
            <person name="Sasakura Y."/>
            <person name="Shoguchi E."/>
            <person name="Shin-i T."/>
            <person name="Spagnuolo A."/>
            <person name="Stainier D."/>
            <person name="Suzuki M.M."/>
            <person name="Tassy O."/>
            <person name="Takatori N."/>
            <person name="Tokuoka M."/>
            <person name="Yagi K."/>
            <person name="Yoshizaki F."/>
            <person name="Wada S."/>
            <person name="Zhang C."/>
            <person name="Hyatt P.D."/>
            <person name="Larimer F."/>
            <person name="Detter C."/>
            <person name="Doggett N."/>
            <person name="Glavina T."/>
            <person name="Hawkins T."/>
            <person name="Richardson P."/>
            <person name="Lucas S."/>
            <person name="Kohara Y."/>
            <person name="Levine M."/>
            <person name="Satoh N."/>
            <person name="Rokhsar D.S."/>
        </authorList>
    </citation>
    <scope>NUCLEOTIDE SEQUENCE [LARGE SCALE GENOMIC DNA]</scope>
</reference>
<accession>H2XXB2</accession>
<sequence>MYVVSSVLPTVITKVSQVKALFSLLLKNSAFELSIFFSLSLA</sequence>
<dbReference type="HOGENOM" id="CLU_3260261_0_0_1"/>
<dbReference type="Ensembl" id="ENSCINT00000033329.1">
    <property type="protein sequence ID" value="ENSCINP00000034296.1"/>
    <property type="gene ID" value="ENSCING00000022753.1"/>
</dbReference>
<dbReference type="Proteomes" id="UP000008144">
    <property type="component" value="Unassembled WGS sequence"/>
</dbReference>
<dbReference type="InParanoid" id="H2XXB2"/>
<reference evidence="1" key="3">
    <citation type="submission" date="2025-09" db="UniProtKB">
        <authorList>
            <consortium name="Ensembl"/>
        </authorList>
    </citation>
    <scope>IDENTIFICATION</scope>
</reference>
<dbReference type="AlphaFoldDB" id="H2XXB2"/>
<organism evidence="1 2">
    <name type="scientific">Ciona intestinalis</name>
    <name type="common">Transparent sea squirt</name>
    <name type="synonym">Ascidia intestinalis</name>
    <dbReference type="NCBI Taxonomy" id="7719"/>
    <lineage>
        <taxon>Eukaryota</taxon>
        <taxon>Metazoa</taxon>
        <taxon>Chordata</taxon>
        <taxon>Tunicata</taxon>
        <taxon>Ascidiacea</taxon>
        <taxon>Phlebobranchia</taxon>
        <taxon>Cionidae</taxon>
        <taxon>Ciona</taxon>
    </lineage>
</organism>
<reference evidence="1" key="2">
    <citation type="submission" date="2025-08" db="UniProtKB">
        <authorList>
            <consortium name="Ensembl"/>
        </authorList>
    </citation>
    <scope>IDENTIFICATION</scope>
</reference>
<evidence type="ECO:0000313" key="1">
    <source>
        <dbReference type="Ensembl" id="ENSCINP00000034296.1"/>
    </source>
</evidence>
<keyword evidence="2" id="KW-1185">Reference proteome</keyword>
<name>H2XXB2_CIOIN</name>
<proteinExistence type="predicted"/>
<evidence type="ECO:0000313" key="2">
    <source>
        <dbReference type="Proteomes" id="UP000008144"/>
    </source>
</evidence>